<dbReference type="AlphaFoldDB" id="A0AAD7ZAP8"/>
<feature type="non-terminal residue" evidence="3">
    <location>
        <position position="1"/>
    </location>
</feature>
<dbReference type="Gene3D" id="3.90.245.10">
    <property type="entry name" value="Ribonucleoside hydrolase-like"/>
    <property type="match status" value="1"/>
</dbReference>
<dbReference type="InterPro" id="IPR052775">
    <property type="entry name" value="IUN_hydrolase"/>
</dbReference>
<accession>A0AAD7ZAP8</accession>
<evidence type="ECO:0000259" key="2">
    <source>
        <dbReference type="Pfam" id="PF01156"/>
    </source>
</evidence>
<comment type="similarity">
    <text evidence="1">Belongs to the IUNH family.</text>
</comment>
<dbReference type="PANTHER" id="PTHR46190">
    <property type="entry name" value="SI:CH211-201H21.5-RELATED"/>
    <property type="match status" value="1"/>
</dbReference>
<dbReference type="Proteomes" id="UP001233999">
    <property type="component" value="Unassembled WGS sequence"/>
</dbReference>
<sequence length="162" mass="17767">MAEKILVIDTDVGSDDAMAIILCIAAHRRQEVRVIGITCVHGNTGLDNVCANTLKTLHTLRSLDVPVYRGAADSVVETFQRAANIHGTDGFGDFHYPDAPEVDKYIQKEHAVNYLTRITAERPGEVTLLCLGPLTNVALAIRMDPNFCQNVKEIFIMGGNME</sequence>
<reference evidence="3" key="2">
    <citation type="submission" date="2023-05" db="EMBL/GenBank/DDBJ databases">
        <authorList>
            <person name="Fouks B."/>
        </authorList>
    </citation>
    <scope>NUCLEOTIDE SEQUENCE</scope>
    <source>
        <strain evidence="3">Stay&amp;Tobe</strain>
        <tissue evidence="3">Testes</tissue>
    </source>
</reference>
<gene>
    <name evidence="3" type="ORF">L9F63_006377</name>
</gene>
<feature type="domain" description="Inosine/uridine-preferring nucleoside hydrolase" evidence="2">
    <location>
        <begin position="6"/>
        <end position="161"/>
    </location>
</feature>
<organism evidence="3 4">
    <name type="scientific">Diploptera punctata</name>
    <name type="common">Pacific beetle cockroach</name>
    <dbReference type="NCBI Taxonomy" id="6984"/>
    <lineage>
        <taxon>Eukaryota</taxon>
        <taxon>Metazoa</taxon>
        <taxon>Ecdysozoa</taxon>
        <taxon>Arthropoda</taxon>
        <taxon>Hexapoda</taxon>
        <taxon>Insecta</taxon>
        <taxon>Pterygota</taxon>
        <taxon>Neoptera</taxon>
        <taxon>Polyneoptera</taxon>
        <taxon>Dictyoptera</taxon>
        <taxon>Blattodea</taxon>
        <taxon>Blaberoidea</taxon>
        <taxon>Blaberidae</taxon>
        <taxon>Diplopterinae</taxon>
        <taxon>Diploptera</taxon>
    </lineage>
</organism>
<evidence type="ECO:0000256" key="1">
    <source>
        <dbReference type="ARBA" id="ARBA00009176"/>
    </source>
</evidence>
<keyword evidence="4" id="KW-1185">Reference proteome</keyword>
<comment type="caution">
    <text evidence="3">The sequence shown here is derived from an EMBL/GenBank/DDBJ whole genome shotgun (WGS) entry which is preliminary data.</text>
</comment>
<name>A0AAD7ZAP8_DIPPU</name>
<evidence type="ECO:0000313" key="3">
    <source>
        <dbReference type="EMBL" id="KAJ9577029.1"/>
    </source>
</evidence>
<dbReference type="InterPro" id="IPR001910">
    <property type="entry name" value="Inosine/uridine_hydrolase_dom"/>
</dbReference>
<dbReference type="EMBL" id="JASPKZ010009379">
    <property type="protein sequence ID" value="KAJ9577029.1"/>
    <property type="molecule type" value="Genomic_DNA"/>
</dbReference>
<proteinExistence type="inferred from homology"/>
<reference evidence="3" key="1">
    <citation type="journal article" date="2023" name="IScience">
        <title>Live-bearing cockroach genome reveals convergent evolutionary mechanisms linked to viviparity in insects and beyond.</title>
        <authorList>
            <person name="Fouks B."/>
            <person name="Harrison M.C."/>
            <person name="Mikhailova A.A."/>
            <person name="Marchal E."/>
            <person name="English S."/>
            <person name="Carruthers M."/>
            <person name="Jennings E.C."/>
            <person name="Chiamaka E.L."/>
            <person name="Frigard R.A."/>
            <person name="Pippel M."/>
            <person name="Attardo G.M."/>
            <person name="Benoit J.B."/>
            <person name="Bornberg-Bauer E."/>
            <person name="Tobe S.S."/>
        </authorList>
    </citation>
    <scope>NUCLEOTIDE SEQUENCE</scope>
    <source>
        <strain evidence="3">Stay&amp;Tobe</strain>
    </source>
</reference>
<evidence type="ECO:0000313" key="4">
    <source>
        <dbReference type="Proteomes" id="UP001233999"/>
    </source>
</evidence>
<dbReference type="InterPro" id="IPR036452">
    <property type="entry name" value="Ribo_hydro-like"/>
</dbReference>
<dbReference type="SUPFAM" id="SSF53590">
    <property type="entry name" value="Nucleoside hydrolase"/>
    <property type="match status" value="1"/>
</dbReference>
<dbReference type="GO" id="GO:0016799">
    <property type="term" value="F:hydrolase activity, hydrolyzing N-glycosyl compounds"/>
    <property type="evidence" value="ECO:0007669"/>
    <property type="project" value="InterPro"/>
</dbReference>
<dbReference type="Pfam" id="PF01156">
    <property type="entry name" value="IU_nuc_hydro"/>
    <property type="match status" value="1"/>
</dbReference>
<protein>
    <recommendedName>
        <fullName evidence="2">Inosine/uridine-preferring nucleoside hydrolase domain-containing protein</fullName>
    </recommendedName>
</protein>
<dbReference type="PANTHER" id="PTHR46190:SF1">
    <property type="entry name" value="SI:CH211-201H21.5"/>
    <property type="match status" value="1"/>
</dbReference>